<dbReference type="HOGENOM" id="CLU_758427_0_0_14"/>
<proteinExistence type="predicted"/>
<dbReference type="RefSeq" id="WP_020834624.1">
    <property type="nucleotide sequence ID" value="NC_021846.1"/>
</dbReference>
<feature type="coiled-coil region" evidence="1">
    <location>
        <begin position="34"/>
        <end position="72"/>
    </location>
</feature>
<dbReference type="KEGG" id="stai:STAIW_v1c08990"/>
<dbReference type="STRING" id="1276220.STAIW_v1c08990"/>
<feature type="coiled-coil region" evidence="1">
    <location>
        <begin position="287"/>
        <end position="314"/>
    </location>
</feature>
<dbReference type="AlphaFoldDB" id="S5MHW9"/>
<evidence type="ECO:0000313" key="4">
    <source>
        <dbReference type="Proteomes" id="UP000014984"/>
    </source>
</evidence>
<evidence type="ECO:0000313" key="3">
    <source>
        <dbReference type="EMBL" id="AGR41485.1"/>
    </source>
</evidence>
<keyword evidence="4" id="KW-1185">Reference proteome</keyword>
<reference evidence="3 4" key="1">
    <citation type="journal article" date="2013" name="Genome Biol. Evol.">
        <title>Comparison of metabolic capacities and inference of gene content evolution in mosquito-associated Spiroplasma diminutum and S. taiwanense.</title>
        <authorList>
            <person name="Lo W.S."/>
            <person name="Ku C."/>
            <person name="Chen L.L."/>
            <person name="Chang T.H."/>
            <person name="Kuo C.H."/>
        </authorList>
    </citation>
    <scope>NUCLEOTIDE SEQUENCE [LARGE SCALE GENOMIC DNA]</scope>
    <source>
        <strain evidence="3">CT-1</strain>
    </source>
</reference>
<organism evidence="3 4">
    <name type="scientific">Spiroplasma taiwanense CT-1</name>
    <dbReference type="NCBI Taxonomy" id="1276220"/>
    <lineage>
        <taxon>Bacteria</taxon>
        <taxon>Bacillati</taxon>
        <taxon>Mycoplasmatota</taxon>
        <taxon>Mollicutes</taxon>
        <taxon>Entomoplasmatales</taxon>
        <taxon>Spiroplasmataceae</taxon>
        <taxon>Spiroplasma</taxon>
    </lineage>
</organism>
<dbReference type="OrthoDB" id="389900at2"/>
<protein>
    <submittedName>
        <fullName evidence="3">Uncharacterized protein</fullName>
    </submittedName>
</protein>
<evidence type="ECO:0000256" key="1">
    <source>
        <dbReference type="SAM" id="Coils"/>
    </source>
</evidence>
<gene>
    <name evidence="3" type="ORF">STAIW_v1c08990</name>
</gene>
<dbReference type="Proteomes" id="UP000014984">
    <property type="component" value="Chromosome"/>
</dbReference>
<dbReference type="PATRIC" id="fig|1276220.3.peg.917"/>
<sequence>MKNKRNEIFDYKPSNSKDPRIPSLDINKTEPQELENKEVKVKINKINNEQLNEDLKIDNSKAKNLIQKLKESSNFVKNPLSNSNEIKNQVHEENLETQSKLILPDPNSDLNILNSFSKKREKSVNLINKTQEVMKTLKNEPHIKLTEEEKIKIMKNFKYKIVKVTNREILIKNSKYGFEIHHNNTDKRYWVITICFEELWNPRKINYINLWSGNSFIGYGFNTLDQCIEETKKLMVSGKTGNIIWKDFVVDWNKETKRFIVADKAKKFTYEEYKKIVKWYHENKIWILVKQEKIKDYEDIMQEAKEKRKNGEQLSPLFEIQAKLIEPPRKANYIFSYPVENPKYKGKDYENPENKLYEIAFGFSE</sequence>
<feature type="compositionally biased region" description="Basic and acidic residues" evidence="2">
    <location>
        <begin position="1"/>
        <end position="20"/>
    </location>
</feature>
<name>S5MHW9_9MOLU</name>
<accession>S5MHW9</accession>
<keyword evidence="1" id="KW-0175">Coiled coil</keyword>
<evidence type="ECO:0000256" key="2">
    <source>
        <dbReference type="SAM" id="MobiDB-lite"/>
    </source>
</evidence>
<dbReference type="EMBL" id="CP005074">
    <property type="protein sequence ID" value="AGR41485.1"/>
    <property type="molecule type" value="Genomic_DNA"/>
</dbReference>
<feature type="region of interest" description="Disordered" evidence="2">
    <location>
        <begin position="1"/>
        <end position="28"/>
    </location>
</feature>